<accession>A0AAD3SPY5</accession>
<dbReference type="AlphaFoldDB" id="A0AAD3SPY5"/>
<proteinExistence type="predicted"/>
<name>A0AAD3SPY5_NEPGR</name>
<gene>
    <name evidence="1" type="ORF">Nepgr_017729</name>
</gene>
<evidence type="ECO:0000313" key="1">
    <source>
        <dbReference type="EMBL" id="GMH15888.1"/>
    </source>
</evidence>
<dbReference type="Proteomes" id="UP001279734">
    <property type="component" value="Unassembled WGS sequence"/>
</dbReference>
<comment type="caution">
    <text evidence="1">The sequence shown here is derived from an EMBL/GenBank/DDBJ whole genome shotgun (WGS) entry which is preliminary data.</text>
</comment>
<keyword evidence="2" id="KW-1185">Reference proteome</keyword>
<organism evidence="1 2">
    <name type="scientific">Nepenthes gracilis</name>
    <name type="common">Slender pitcher plant</name>
    <dbReference type="NCBI Taxonomy" id="150966"/>
    <lineage>
        <taxon>Eukaryota</taxon>
        <taxon>Viridiplantae</taxon>
        <taxon>Streptophyta</taxon>
        <taxon>Embryophyta</taxon>
        <taxon>Tracheophyta</taxon>
        <taxon>Spermatophyta</taxon>
        <taxon>Magnoliopsida</taxon>
        <taxon>eudicotyledons</taxon>
        <taxon>Gunneridae</taxon>
        <taxon>Pentapetalae</taxon>
        <taxon>Caryophyllales</taxon>
        <taxon>Nepenthaceae</taxon>
        <taxon>Nepenthes</taxon>
    </lineage>
</organism>
<protein>
    <submittedName>
        <fullName evidence="1">Uncharacterized protein</fullName>
    </submittedName>
</protein>
<reference evidence="1" key="1">
    <citation type="submission" date="2023-05" db="EMBL/GenBank/DDBJ databases">
        <title>Nepenthes gracilis genome sequencing.</title>
        <authorList>
            <person name="Fukushima K."/>
        </authorList>
    </citation>
    <scope>NUCLEOTIDE SEQUENCE</scope>
    <source>
        <strain evidence="1">SING2019-196</strain>
    </source>
</reference>
<evidence type="ECO:0000313" key="2">
    <source>
        <dbReference type="Proteomes" id="UP001279734"/>
    </source>
</evidence>
<dbReference type="EMBL" id="BSYO01000016">
    <property type="protein sequence ID" value="GMH15888.1"/>
    <property type="molecule type" value="Genomic_DNA"/>
</dbReference>
<sequence>MATDALELTGIVEVDDLETASEPIEIPKVADALARVSPEQLTQGLVALEEVGASKQVVDVPTTEMFQEGKLGGGGVVARAR</sequence>